<comment type="cofactor">
    <cofactor evidence="1">
        <name>Zn(2+)</name>
        <dbReference type="ChEBI" id="CHEBI:29105"/>
    </cofactor>
</comment>
<keyword evidence="5" id="KW-0560">Oxidoreductase</keyword>
<sequence length="484" mass="52093">METLCGKGGGWRRVASLNMTDPNEKCPTQFRTYSQDGVRACGRPVTNSGSCVSITFPSKDIQYSQVCGKVIGYQFKFTDGSYRHQTGSSINSPYIDGISLTYGGPRKHIWTFISGATGSGIYNRCPCGTPKSHSVQESWSAPSFVGSQYYCEAGFEGSPQLPYDSKIYTSDPLWDGKGCGSSETNCCQRTLIPWFYRSFTHSTTDYIEMRICCDEGTSDRVAIEPGVPCRTCSYCKGGRYNLCPDMQFCATPPVNGSLANYYVHAADFCYKLPDHVSFDEGALLEPLSVGVHACQRAGIGLGSKVLVCGAGPIGLVCLLTAKACGASDIVITDLDAGRLDFAKKLGATSTIQVKTRDTRLLAKQVEEALGCKPDQTIECSGAQSSISAAIYATRSGGTLVLVGLGAPEVQIPIVDASVREVDIRGIFRYCNCYPTALEMVASGKVDVKPLITHSYTLEQTLDAFQRAKTGEGGAIKVMIRCGTE</sequence>
<evidence type="ECO:0000313" key="11">
    <source>
        <dbReference type="EnsemblMetazoa" id="Aqu2.1.26912_001"/>
    </source>
</evidence>
<dbReference type="FunFam" id="3.40.50.720:FF:000068">
    <property type="entry name" value="Sorbitol dehydrogenase"/>
    <property type="match status" value="1"/>
</dbReference>
<dbReference type="PANTHER" id="PTHR43161">
    <property type="entry name" value="SORBITOL DEHYDROGENASE"/>
    <property type="match status" value="1"/>
</dbReference>
<evidence type="ECO:0000259" key="9">
    <source>
        <dbReference type="Pfam" id="PF00107"/>
    </source>
</evidence>
<evidence type="ECO:0000256" key="7">
    <source>
        <dbReference type="ARBA" id="ARBA00026132"/>
    </source>
</evidence>
<evidence type="ECO:0000256" key="2">
    <source>
        <dbReference type="ARBA" id="ARBA00008072"/>
    </source>
</evidence>
<keyword evidence="6" id="KW-0520">NAD</keyword>
<dbReference type="EnsemblMetazoa" id="Aqu2.1.26912_001">
    <property type="protein sequence ID" value="Aqu2.1.26912_001"/>
    <property type="gene ID" value="Aqu2.1.26912"/>
</dbReference>
<dbReference type="Gene3D" id="3.90.180.10">
    <property type="entry name" value="Medium-chain alcohol dehydrogenases, catalytic domain"/>
    <property type="match status" value="1"/>
</dbReference>
<dbReference type="SUPFAM" id="SSF50129">
    <property type="entry name" value="GroES-like"/>
    <property type="match status" value="1"/>
</dbReference>
<dbReference type="CDD" id="cd05285">
    <property type="entry name" value="sorbitol_DH"/>
    <property type="match status" value="1"/>
</dbReference>
<dbReference type="Gene3D" id="3.40.50.720">
    <property type="entry name" value="NAD(P)-binding Rossmann-like Domain"/>
    <property type="match status" value="1"/>
</dbReference>
<dbReference type="Pfam" id="PF08240">
    <property type="entry name" value="ADH_N"/>
    <property type="match status" value="1"/>
</dbReference>
<dbReference type="InterPro" id="IPR045306">
    <property type="entry name" value="SDH-like"/>
</dbReference>
<dbReference type="STRING" id="400682.A0A1X7UGK7"/>
<keyword evidence="4" id="KW-0862">Zinc</keyword>
<dbReference type="InterPro" id="IPR013149">
    <property type="entry name" value="ADH-like_C"/>
</dbReference>
<name>A0A1X7UGK7_AMPQE</name>
<evidence type="ECO:0000256" key="5">
    <source>
        <dbReference type="ARBA" id="ARBA00023002"/>
    </source>
</evidence>
<dbReference type="GO" id="GO:0003939">
    <property type="term" value="F:L-iditol 2-dehydrogenase (NAD+) activity"/>
    <property type="evidence" value="ECO:0007669"/>
    <property type="project" value="TreeGrafter"/>
</dbReference>
<dbReference type="GO" id="GO:0046872">
    <property type="term" value="F:metal ion binding"/>
    <property type="evidence" value="ECO:0007669"/>
    <property type="project" value="UniProtKB-KW"/>
</dbReference>
<dbReference type="SUPFAM" id="SSF51735">
    <property type="entry name" value="NAD(P)-binding Rossmann-fold domains"/>
    <property type="match status" value="1"/>
</dbReference>
<evidence type="ECO:0000256" key="8">
    <source>
        <dbReference type="ARBA" id="ARBA00032485"/>
    </source>
</evidence>
<dbReference type="AlphaFoldDB" id="A0A1X7UGK7"/>
<comment type="similarity">
    <text evidence="2">Belongs to the zinc-containing alcohol dehydrogenase family.</text>
</comment>
<evidence type="ECO:0000259" key="10">
    <source>
        <dbReference type="Pfam" id="PF08240"/>
    </source>
</evidence>
<dbReference type="Pfam" id="PF00107">
    <property type="entry name" value="ADH_zinc_N"/>
    <property type="match status" value="1"/>
</dbReference>
<protein>
    <recommendedName>
        <fullName evidence="7">Sorbitol dehydrogenase</fullName>
    </recommendedName>
    <alternativeName>
        <fullName evidence="8">Polyol dehydrogenase</fullName>
    </alternativeName>
</protein>
<dbReference type="InterPro" id="IPR011032">
    <property type="entry name" value="GroES-like_sf"/>
</dbReference>
<accession>A0A1X7UGK7</accession>
<proteinExistence type="inferred from homology"/>
<evidence type="ECO:0000256" key="1">
    <source>
        <dbReference type="ARBA" id="ARBA00001947"/>
    </source>
</evidence>
<organism evidence="11">
    <name type="scientific">Amphimedon queenslandica</name>
    <name type="common">Sponge</name>
    <dbReference type="NCBI Taxonomy" id="400682"/>
    <lineage>
        <taxon>Eukaryota</taxon>
        <taxon>Metazoa</taxon>
        <taxon>Porifera</taxon>
        <taxon>Demospongiae</taxon>
        <taxon>Heteroscleromorpha</taxon>
        <taxon>Haplosclerida</taxon>
        <taxon>Niphatidae</taxon>
        <taxon>Amphimedon</taxon>
    </lineage>
</organism>
<dbReference type="OrthoDB" id="1879366at2759"/>
<evidence type="ECO:0000256" key="6">
    <source>
        <dbReference type="ARBA" id="ARBA00023027"/>
    </source>
</evidence>
<feature type="domain" description="Alcohol dehydrogenase-like N-terminal" evidence="10">
    <location>
        <begin position="219"/>
        <end position="274"/>
    </location>
</feature>
<dbReference type="eggNOG" id="KOG0024">
    <property type="taxonomic scope" value="Eukaryota"/>
</dbReference>
<dbReference type="InParanoid" id="A0A1X7UGK7"/>
<evidence type="ECO:0000256" key="3">
    <source>
        <dbReference type="ARBA" id="ARBA00022723"/>
    </source>
</evidence>
<dbReference type="GO" id="GO:0006062">
    <property type="term" value="P:sorbitol catabolic process"/>
    <property type="evidence" value="ECO:0007669"/>
    <property type="project" value="TreeGrafter"/>
</dbReference>
<keyword evidence="3" id="KW-0479">Metal-binding</keyword>
<dbReference type="InterPro" id="IPR013154">
    <property type="entry name" value="ADH-like_N"/>
</dbReference>
<dbReference type="InterPro" id="IPR036291">
    <property type="entry name" value="NAD(P)-bd_dom_sf"/>
</dbReference>
<feature type="domain" description="Alcohol dehydrogenase-like C-terminal" evidence="9">
    <location>
        <begin position="312"/>
        <end position="441"/>
    </location>
</feature>
<dbReference type="PANTHER" id="PTHR43161:SF9">
    <property type="entry name" value="SORBITOL DEHYDROGENASE"/>
    <property type="match status" value="1"/>
</dbReference>
<evidence type="ECO:0000256" key="4">
    <source>
        <dbReference type="ARBA" id="ARBA00022833"/>
    </source>
</evidence>
<reference evidence="11" key="1">
    <citation type="submission" date="2017-05" db="UniProtKB">
        <authorList>
            <consortium name="EnsemblMetazoa"/>
        </authorList>
    </citation>
    <scope>IDENTIFICATION</scope>
</reference>